<proteinExistence type="predicted"/>
<accession>A0A7J0FR99</accession>
<sequence length="89" mass="10311">MAHRMSNRGMRWTALSTDLRRVLSFFAKYDWGSYVGNWSPAFDSVRRLRDGEDEWLKCGSDTRVALDDRCIVTASTRSVSEKETGFQRI</sequence>
<name>A0A7J0FR99_9ERIC</name>
<keyword evidence="2" id="KW-1185">Reference proteome</keyword>
<evidence type="ECO:0000313" key="2">
    <source>
        <dbReference type="Proteomes" id="UP000585474"/>
    </source>
</evidence>
<evidence type="ECO:0000313" key="1">
    <source>
        <dbReference type="EMBL" id="GFZ01104.1"/>
    </source>
</evidence>
<organism evidence="1 2">
    <name type="scientific">Actinidia rufa</name>
    <dbReference type="NCBI Taxonomy" id="165716"/>
    <lineage>
        <taxon>Eukaryota</taxon>
        <taxon>Viridiplantae</taxon>
        <taxon>Streptophyta</taxon>
        <taxon>Embryophyta</taxon>
        <taxon>Tracheophyta</taxon>
        <taxon>Spermatophyta</taxon>
        <taxon>Magnoliopsida</taxon>
        <taxon>eudicotyledons</taxon>
        <taxon>Gunneridae</taxon>
        <taxon>Pentapetalae</taxon>
        <taxon>asterids</taxon>
        <taxon>Ericales</taxon>
        <taxon>Actinidiaceae</taxon>
        <taxon>Actinidia</taxon>
    </lineage>
</organism>
<dbReference type="AlphaFoldDB" id="A0A7J0FR99"/>
<dbReference type="EMBL" id="BJWL01000014">
    <property type="protein sequence ID" value="GFZ01104.1"/>
    <property type="molecule type" value="Genomic_DNA"/>
</dbReference>
<gene>
    <name evidence="1" type="ORF">Acr_14g0007390</name>
</gene>
<dbReference type="Proteomes" id="UP000585474">
    <property type="component" value="Unassembled WGS sequence"/>
</dbReference>
<comment type="caution">
    <text evidence="1">The sequence shown here is derived from an EMBL/GenBank/DDBJ whole genome shotgun (WGS) entry which is preliminary data.</text>
</comment>
<protein>
    <submittedName>
        <fullName evidence="1">Uncharacterized protein</fullName>
    </submittedName>
</protein>
<reference evidence="1 2" key="1">
    <citation type="submission" date="2019-07" db="EMBL/GenBank/DDBJ databases">
        <title>De Novo Assembly of kiwifruit Actinidia rufa.</title>
        <authorList>
            <person name="Sugita-Konishi S."/>
            <person name="Sato K."/>
            <person name="Mori E."/>
            <person name="Abe Y."/>
            <person name="Kisaki G."/>
            <person name="Hamano K."/>
            <person name="Suezawa K."/>
            <person name="Otani M."/>
            <person name="Fukuda T."/>
            <person name="Manabe T."/>
            <person name="Gomi K."/>
            <person name="Tabuchi M."/>
            <person name="Akimitsu K."/>
            <person name="Kataoka I."/>
        </authorList>
    </citation>
    <scope>NUCLEOTIDE SEQUENCE [LARGE SCALE GENOMIC DNA]</scope>
    <source>
        <strain evidence="2">cv. Fuchu</strain>
    </source>
</reference>